<dbReference type="PROSITE" id="PS00862">
    <property type="entry name" value="OX2_COVAL_FAD"/>
    <property type="match status" value="1"/>
</dbReference>
<accession>B0CN14</accession>
<feature type="domain" description="FAD-binding PCMH-type" evidence="7">
    <location>
        <begin position="74"/>
        <end position="243"/>
    </location>
</feature>
<dbReference type="SUPFAM" id="SSF56176">
    <property type="entry name" value="FAD-binding/transporter-associated domain-like"/>
    <property type="match status" value="1"/>
</dbReference>
<keyword evidence="5" id="KW-0560">Oxidoreductase</keyword>
<dbReference type="InterPro" id="IPR012951">
    <property type="entry name" value="BBE"/>
</dbReference>
<evidence type="ECO:0000313" key="8">
    <source>
        <dbReference type="EMBL" id="ABI22120.1"/>
    </source>
</evidence>
<dbReference type="EMBL" id="DQ838002">
    <property type="protein sequence ID" value="ABI22120.1"/>
    <property type="molecule type" value="Genomic_DNA"/>
</dbReference>
<dbReference type="InterPro" id="IPR006311">
    <property type="entry name" value="TAT_signal"/>
</dbReference>
<dbReference type="InterPro" id="IPR006094">
    <property type="entry name" value="Oxid_FAD_bind_N"/>
</dbReference>
<dbReference type="AlphaFoldDB" id="B0CN14"/>
<dbReference type="GO" id="GO:0016491">
    <property type="term" value="F:oxidoreductase activity"/>
    <property type="evidence" value="ECO:0007669"/>
    <property type="project" value="UniProtKB-KW"/>
</dbReference>
<dbReference type="Pfam" id="PF01565">
    <property type="entry name" value="FAD_binding_4"/>
    <property type="match status" value="1"/>
</dbReference>
<evidence type="ECO:0000256" key="2">
    <source>
        <dbReference type="ARBA" id="ARBA00005466"/>
    </source>
</evidence>
<comment type="cofactor">
    <cofactor evidence="1">
        <name>FAD</name>
        <dbReference type="ChEBI" id="CHEBI:57692"/>
    </cofactor>
</comment>
<keyword evidence="4" id="KW-0274">FAD</keyword>
<feature type="chain" id="PRO_5002746862" evidence="6">
    <location>
        <begin position="31"/>
        <end position="512"/>
    </location>
</feature>
<feature type="signal peptide" evidence="6">
    <location>
        <begin position="1"/>
        <end position="30"/>
    </location>
</feature>
<comment type="similarity">
    <text evidence="2">Belongs to the oxygen-dependent FAD-linked oxidoreductase family.</text>
</comment>
<gene>
    <name evidence="8" type="primary">sfmCy1</name>
</gene>
<dbReference type="InterPro" id="IPR016169">
    <property type="entry name" value="FAD-bd_PCMH_sub2"/>
</dbReference>
<keyword evidence="3" id="KW-0285">Flavoprotein</keyword>
<dbReference type="InterPro" id="IPR016167">
    <property type="entry name" value="FAD-bd_PCMH_sub1"/>
</dbReference>
<evidence type="ECO:0000256" key="5">
    <source>
        <dbReference type="ARBA" id="ARBA00023002"/>
    </source>
</evidence>
<dbReference type="PANTHER" id="PTHR42973">
    <property type="entry name" value="BINDING OXIDOREDUCTASE, PUTATIVE (AFU_ORTHOLOGUE AFUA_1G17690)-RELATED"/>
    <property type="match status" value="1"/>
</dbReference>
<proteinExistence type="inferred from homology"/>
<evidence type="ECO:0000256" key="3">
    <source>
        <dbReference type="ARBA" id="ARBA00022630"/>
    </source>
</evidence>
<evidence type="ECO:0000256" key="6">
    <source>
        <dbReference type="SAM" id="SignalP"/>
    </source>
</evidence>
<organism evidence="8">
    <name type="scientific">Streptomyces lavendulae</name>
    <dbReference type="NCBI Taxonomy" id="1914"/>
    <lineage>
        <taxon>Bacteria</taxon>
        <taxon>Bacillati</taxon>
        <taxon>Actinomycetota</taxon>
        <taxon>Actinomycetes</taxon>
        <taxon>Kitasatosporales</taxon>
        <taxon>Streptomycetaceae</taxon>
        <taxon>Streptomyces</taxon>
    </lineage>
</organism>
<evidence type="ECO:0000256" key="4">
    <source>
        <dbReference type="ARBA" id="ARBA00022827"/>
    </source>
</evidence>
<dbReference type="InterPro" id="IPR006093">
    <property type="entry name" value="Oxy_OxRdtase_FAD_BS"/>
</dbReference>
<evidence type="ECO:0000259" key="7">
    <source>
        <dbReference type="PROSITE" id="PS51387"/>
    </source>
</evidence>
<protein>
    <submittedName>
        <fullName evidence="8">Oxidoreductase</fullName>
    </submittedName>
</protein>
<dbReference type="Gene3D" id="3.30.43.10">
    <property type="entry name" value="Uridine Diphospho-n-acetylenolpyruvylglucosamine Reductase, domain 2"/>
    <property type="match status" value="1"/>
</dbReference>
<sequence length="512" mass="54912">MLERRAVLRMSAGAAAVAVGGSMVAGVASAAADTGVRRSAGVDWSRLSSRLSGDLVLPADARYEQASRLAIGQFDAIRPQAVAYCQSEQDVRTALAFAQDNSLRLVPRSGGHSFGGYSTTTGLVLDVSRLNSVRLTADTVVVGPGLQQVDALTQLAPRGVQVVSGLCPGVCPGGFIQGGGLGWQTRKFGMALDRLVSARVVLADGRAVTASAKENCDLFWALRGGGGGNFGVVTSFEVEPTHVPSIVNFNLTWPWEAAQKVIAAWQRWVIGGSRDLGAGLGVQWLDAGTGRPELLVYGGWLGRPDAFTAVLDAFVRDAGSAPLTRSVEEQPYQKAMMSYYGCADLTPDQCHTVGYSPEAAVPRTNFAIDRSRLFSKAIPDSGIEKALEAFVANPRAGQFRFLSFFALGGAAKEPGRTDTAFVHRDTEFYAGYSLGLNEAKYTAEDEAAGRAWAEAGFRAIDPFSNRESYQNFIDPSLTDWKTAYYGENYARLLTVKRKYDRHQVFSFAQGIA</sequence>
<name>B0CN14_STRLA</name>
<dbReference type="InterPro" id="IPR050416">
    <property type="entry name" value="FAD-linked_Oxidoreductase"/>
</dbReference>
<dbReference type="InterPro" id="IPR016166">
    <property type="entry name" value="FAD-bd_PCMH"/>
</dbReference>
<evidence type="ECO:0000256" key="1">
    <source>
        <dbReference type="ARBA" id="ARBA00001974"/>
    </source>
</evidence>
<dbReference type="Gene3D" id="3.40.462.20">
    <property type="match status" value="1"/>
</dbReference>
<dbReference type="PROSITE" id="PS51318">
    <property type="entry name" value="TAT"/>
    <property type="match status" value="1"/>
</dbReference>
<dbReference type="GO" id="GO:0071949">
    <property type="term" value="F:FAD binding"/>
    <property type="evidence" value="ECO:0007669"/>
    <property type="project" value="InterPro"/>
</dbReference>
<dbReference type="PANTHER" id="PTHR42973:SF39">
    <property type="entry name" value="FAD-BINDING PCMH-TYPE DOMAIN-CONTAINING PROTEIN"/>
    <property type="match status" value="1"/>
</dbReference>
<dbReference type="PROSITE" id="PS51387">
    <property type="entry name" value="FAD_PCMH"/>
    <property type="match status" value="1"/>
</dbReference>
<dbReference type="Gene3D" id="3.30.465.10">
    <property type="match status" value="1"/>
</dbReference>
<dbReference type="InterPro" id="IPR036318">
    <property type="entry name" value="FAD-bd_PCMH-like_sf"/>
</dbReference>
<dbReference type="Pfam" id="PF08031">
    <property type="entry name" value="BBE"/>
    <property type="match status" value="1"/>
</dbReference>
<dbReference type="SMR" id="B0CN14"/>
<keyword evidence="6" id="KW-0732">Signal</keyword>
<reference evidence="8" key="1">
    <citation type="journal article" date="2008" name="J. Bacteriol.">
        <title>Characterization of the saframycin A gene cluster from Streptomyces lavendulae NRRL 11002 revealing a nonribosomal peptide synthetase system for assembling the unusual tetrapeptidyl skeleton in an iterative manner.</title>
        <authorList>
            <person name="Li L."/>
            <person name="Deng W."/>
            <person name="Song J."/>
            <person name="Ding W."/>
            <person name="Zhao Q.F."/>
            <person name="Peng C."/>
            <person name="Song W.W."/>
            <person name="Tang G.L."/>
            <person name="Liu W."/>
        </authorList>
    </citation>
    <scope>NUCLEOTIDE SEQUENCE</scope>
    <source>
        <strain evidence="8">NRRL 11002</strain>
    </source>
</reference>